<dbReference type="EMBL" id="NFZW01000041">
    <property type="protein sequence ID" value="RFA31736.1"/>
    <property type="molecule type" value="Genomic_DNA"/>
</dbReference>
<comment type="caution">
    <text evidence="2">The sequence shown here is derived from an EMBL/GenBank/DDBJ whole genome shotgun (WGS) entry which is preliminary data.</text>
</comment>
<dbReference type="Gene3D" id="3.40.190.10">
    <property type="entry name" value="Periplasmic binding protein-like II"/>
    <property type="match status" value="1"/>
</dbReference>
<evidence type="ECO:0000256" key="1">
    <source>
        <dbReference type="SAM" id="SignalP"/>
    </source>
</evidence>
<reference evidence="3" key="1">
    <citation type="submission" date="2017-05" db="EMBL/GenBank/DDBJ databases">
        <authorList>
            <person name="Sharma S."/>
            <person name="Sidhu C."/>
            <person name="Pinnaka A.K."/>
        </authorList>
    </citation>
    <scope>NUCLEOTIDE SEQUENCE [LARGE SCALE GENOMIC DNA]</scope>
    <source>
        <strain evidence="3">AK93</strain>
    </source>
</reference>
<name>A0A3E0WIE4_9GAMM</name>
<evidence type="ECO:0000313" key="2">
    <source>
        <dbReference type="EMBL" id="RFA31736.1"/>
    </source>
</evidence>
<feature type="signal peptide" evidence="1">
    <location>
        <begin position="1"/>
        <end position="19"/>
    </location>
</feature>
<accession>A0A3E0WIE4</accession>
<keyword evidence="3" id="KW-1185">Reference proteome</keyword>
<sequence>MMRAALAAMLLLAVAAAKADVVVVVSADSPVDSLTAAQVGDIFLGRTSSFPSGGEVLPIDQAEGSAAREAFYNAVIGRSQAQMRAYWSQQIFTGRGQPPRAVSNVAELRQVIGANPSVLSYVASSDVDDSLKVVYTP</sequence>
<gene>
    <name evidence="2" type="ORF">CAL65_21630</name>
</gene>
<proteinExistence type="predicted"/>
<dbReference type="SUPFAM" id="SSF53850">
    <property type="entry name" value="Periplasmic binding protein-like II"/>
    <property type="match status" value="1"/>
</dbReference>
<evidence type="ECO:0000313" key="3">
    <source>
        <dbReference type="Proteomes" id="UP000256763"/>
    </source>
</evidence>
<organism evidence="2 3">
    <name type="scientific">Alkalilimnicola ehrlichii</name>
    <dbReference type="NCBI Taxonomy" id="351052"/>
    <lineage>
        <taxon>Bacteria</taxon>
        <taxon>Pseudomonadati</taxon>
        <taxon>Pseudomonadota</taxon>
        <taxon>Gammaproteobacteria</taxon>
        <taxon>Chromatiales</taxon>
        <taxon>Ectothiorhodospiraceae</taxon>
        <taxon>Alkalilimnicola</taxon>
    </lineage>
</organism>
<dbReference type="OrthoDB" id="5368544at2"/>
<dbReference type="AlphaFoldDB" id="A0A3E0WIE4"/>
<protein>
    <recommendedName>
        <fullName evidence="4">Phosphate ABC transporter substrate-binding protein</fullName>
    </recommendedName>
</protein>
<dbReference type="Proteomes" id="UP000256763">
    <property type="component" value="Unassembled WGS sequence"/>
</dbReference>
<evidence type="ECO:0008006" key="4">
    <source>
        <dbReference type="Google" id="ProtNLM"/>
    </source>
</evidence>
<keyword evidence="1" id="KW-0732">Signal</keyword>
<feature type="chain" id="PRO_5017770377" description="Phosphate ABC transporter substrate-binding protein" evidence="1">
    <location>
        <begin position="20"/>
        <end position="137"/>
    </location>
</feature>